<accession>A0A0A9A7Z1</accession>
<evidence type="ECO:0000313" key="1">
    <source>
        <dbReference type="EMBL" id="JAD47201.1"/>
    </source>
</evidence>
<organism evidence="1">
    <name type="scientific">Arundo donax</name>
    <name type="common">Giant reed</name>
    <name type="synonym">Donax arundinaceus</name>
    <dbReference type="NCBI Taxonomy" id="35708"/>
    <lineage>
        <taxon>Eukaryota</taxon>
        <taxon>Viridiplantae</taxon>
        <taxon>Streptophyta</taxon>
        <taxon>Embryophyta</taxon>
        <taxon>Tracheophyta</taxon>
        <taxon>Spermatophyta</taxon>
        <taxon>Magnoliopsida</taxon>
        <taxon>Liliopsida</taxon>
        <taxon>Poales</taxon>
        <taxon>Poaceae</taxon>
        <taxon>PACMAD clade</taxon>
        <taxon>Arundinoideae</taxon>
        <taxon>Arundineae</taxon>
        <taxon>Arundo</taxon>
    </lineage>
</organism>
<dbReference type="AlphaFoldDB" id="A0A0A9A7Z1"/>
<dbReference type="EMBL" id="GBRH01250694">
    <property type="protein sequence ID" value="JAD47201.1"/>
    <property type="molecule type" value="Transcribed_RNA"/>
</dbReference>
<sequence length="41" mass="4898">MIDQAQFETLQLHQIASCFAKSIHRLIYQHICLLVLQIWML</sequence>
<protein>
    <submittedName>
        <fullName evidence="1">Uncharacterized protein</fullName>
    </submittedName>
</protein>
<proteinExistence type="predicted"/>
<reference evidence="1" key="1">
    <citation type="submission" date="2014-09" db="EMBL/GenBank/DDBJ databases">
        <authorList>
            <person name="Magalhaes I.L.F."/>
            <person name="Oliveira U."/>
            <person name="Santos F.R."/>
            <person name="Vidigal T.H.D.A."/>
            <person name="Brescovit A.D."/>
            <person name="Santos A.J."/>
        </authorList>
    </citation>
    <scope>NUCLEOTIDE SEQUENCE</scope>
    <source>
        <tissue evidence="1">Shoot tissue taken approximately 20 cm above the soil surface</tissue>
    </source>
</reference>
<reference evidence="1" key="2">
    <citation type="journal article" date="2015" name="Data Brief">
        <title>Shoot transcriptome of the giant reed, Arundo donax.</title>
        <authorList>
            <person name="Barrero R.A."/>
            <person name="Guerrero F.D."/>
            <person name="Moolhuijzen P."/>
            <person name="Goolsby J.A."/>
            <person name="Tidwell J."/>
            <person name="Bellgard S.E."/>
            <person name="Bellgard M.I."/>
        </authorList>
    </citation>
    <scope>NUCLEOTIDE SEQUENCE</scope>
    <source>
        <tissue evidence="1">Shoot tissue taken approximately 20 cm above the soil surface</tissue>
    </source>
</reference>
<name>A0A0A9A7Z1_ARUDO</name>